<dbReference type="InterPro" id="IPR016907">
    <property type="entry name" value="UCP029033"/>
</dbReference>
<dbReference type="Proteomes" id="UP000510927">
    <property type="component" value="Chromosome"/>
</dbReference>
<reference evidence="1 2" key="1">
    <citation type="submission" date="2020-06" db="EMBL/GenBank/DDBJ databases">
        <title>REHAB project genomes.</title>
        <authorList>
            <person name="Shaw L.P."/>
        </authorList>
    </citation>
    <scope>NUCLEOTIDE SEQUENCE [LARGE SCALE GENOMIC DNA]</scope>
    <source>
        <strain evidence="1 2">RHB28-C13</strain>
    </source>
</reference>
<gene>
    <name evidence="1" type="ORF">HVY52_10085</name>
</gene>
<dbReference type="PANTHER" id="PTHR34387">
    <property type="entry name" value="SLR1258 PROTEIN"/>
    <property type="match status" value="1"/>
</dbReference>
<dbReference type="InterPro" id="IPR007497">
    <property type="entry name" value="SIMPL/DUF541"/>
</dbReference>
<dbReference type="PIRSF" id="PIRSF029033">
    <property type="entry name" value="UCP029033"/>
    <property type="match status" value="1"/>
</dbReference>
<dbReference type="Gene3D" id="3.30.70.2970">
    <property type="entry name" value="Protein of unknown function (DUF541), domain 2"/>
    <property type="match status" value="1"/>
</dbReference>
<dbReference type="AlphaFoldDB" id="A0A7W3EQS7"/>
<dbReference type="Pfam" id="PF04402">
    <property type="entry name" value="SIMPL"/>
    <property type="match status" value="1"/>
</dbReference>
<evidence type="ECO:0000313" key="1">
    <source>
        <dbReference type="EMBL" id="QLN00139.1"/>
    </source>
</evidence>
<dbReference type="RefSeq" id="WP_181203402.1">
    <property type="nucleotide sequence ID" value="NZ_CP055675.1"/>
</dbReference>
<dbReference type="InterPro" id="IPR052022">
    <property type="entry name" value="26kDa_periplasmic_antigen"/>
</dbReference>
<dbReference type="GO" id="GO:0006974">
    <property type="term" value="P:DNA damage response"/>
    <property type="evidence" value="ECO:0007669"/>
    <property type="project" value="TreeGrafter"/>
</dbReference>
<dbReference type="EMBL" id="CP055675">
    <property type="protein sequence ID" value="QLN00139.1"/>
    <property type="molecule type" value="Genomic_DNA"/>
</dbReference>
<dbReference type="Gene3D" id="3.30.110.170">
    <property type="entry name" value="Protein of unknown function (DUF541), domain 1"/>
    <property type="match status" value="1"/>
</dbReference>
<name>A0A7W3EQS7_ESCFE</name>
<sequence length="236" mass="25466">MSKVPPLLAAIILGAGIAVCGYFVGDGIQHLKPNNRYVNVRGLSEKEVQADTAELTVSITRNANVTEELFPKLDAVQNQIIATFKSLGIKDDEIQPGQWTTKRTDRYYLQDDPNLPRLNVYGSVTVKTHNVVAVEKAMAKINELQTATNGAITDTSLFYSFNGISALRAEMIAAATKDARNAALQFAADSGSQVGSIRDASQGVFQILASGSDNDDPASVKKTVRVVTTVTYELKD</sequence>
<evidence type="ECO:0000313" key="2">
    <source>
        <dbReference type="Proteomes" id="UP000510927"/>
    </source>
</evidence>
<dbReference type="PANTHER" id="PTHR34387:SF2">
    <property type="entry name" value="SLR1258 PROTEIN"/>
    <property type="match status" value="1"/>
</dbReference>
<protein>
    <submittedName>
        <fullName evidence="1">SIMPL domain-containing protein</fullName>
    </submittedName>
</protein>
<proteinExistence type="predicted"/>
<accession>A0A7W3EQS7</accession>
<organism evidence="1 2">
    <name type="scientific">Escherichia fergusonii</name>
    <dbReference type="NCBI Taxonomy" id="564"/>
    <lineage>
        <taxon>Bacteria</taxon>
        <taxon>Pseudomonadati</taxon>
        <taxon>Pseudomonadota</taxon>
        <taxon>Gammaproteobacteria</taxon>
        <taxon>Enterobacterales</taxon>
        <taxon>Enterobacteriaceae</taxon>
        <taxon>Escherichia</taxon>
    </lineage>
</organism>